<dbReference type="SUPFAM" id="SSF52540">
    <property type="entry name" value="P-loop containing nucleoside triphosphate hydrolases"/>
    <property type="match status" value="1"/>
</dbReference>
<dbReference type="Gene3D" id="3.40.50.1240">
    <property type="entry name" value="Phosphoglycerate mutase-like"/>
    <property type="match status" value="1"/>
</dbReference>
<dbReference type="GO" id="GO:0006003">
    <property type="term" value="P:fructose 2,6-bisphosphate metabolic process"/>
    <property type="evidence" value="ECO:0007669"/>
    <property type="project" value="InterPro"/>
</dbReference>
<proteinExistence type="predicted"/>
<evidence type="ECO:0000256" key="1">
    <source>
        <dbReference type="ARBA" id="ARBA00022741"/>
    </source>
</evidence>
<dbReference type="OrthoDB" id="267323at2759"/>
<organism evidence="5 6">
    <name type="scientific">Triparma columacea</name>
    <dbReference type="NCBI Taxonomy" id="722753"/>
    <lineage>
        <taxon>Eukaryota</taxon>
        <taxon>Sar</taxon>
        <taxon>Stramenopiles</taxon>
        <taxon>Ochrophyta</taxon>
        <taxon>Bolidophyceae</taxon>
        <taxon>Parmales</taxon>
        <taxon>Triparmaceae</taxon>
        <taxon>Triparma</taxon>
    </lineage>
</organism>
<dbReference type="InterPro" id="IPR013079">
    <property type="entry name" value="6Phosfructo_kin"/>
</dbReference>
<sequence length="646" mass="72361">MSGFNKEGGFKEALLSADVGPQSGSSPPIDIAIRTVRADSDSEDSNHPVQNTPPATYYTGSMAPSTMPKSSTTKQLMLKRAALTASASRLVIVLVGLPGRGKSFIARKLELFLNWRGARCKVFNVGRYRRHLAGSASADFFSSDNKGAAESREQVASLALTDMFKWLEEPMTRLGEVEDWAGVQDSVAVFDATNSTRKRRDKIKLACKARKKHPVGLVFVESLCDDEGLLEDNFRLKVRNSPDFEGMTEEEAMKDLKIRVKNYEEVYEPVDDDDSSYIKVYNLSSKIMANNIFGRTSKTIIPCLMAWNIGTRPIWLCRAGETEEHTFYGRNRDAHLSERGMELRDKLGVFCRENSEKWKQNMYSHGDYQPSMGMVDEKNDFNMAVADNHGKGDDGHIRKVSSFHGVRLGSGVAVQEGGTTCKIMSSTMPRAYETATYDNSCWVEQSSHLNPLDKGDFTGMEMAEIKEKFPDWYKKLEKDPFRTRFPGGESYEDLVKRLESCVIDMEQQIQPVLVVSHVSVLQCLVAYFRGSPIDECTEIAFPMDTVVEMQPVKGGMWKENRFSLIPPRSRINTIDDAASSVGSVNMDNLDETMTGTEHPIWEDPTHTVEGIRRTLSRGNLVEEGSEVKSFEAMKRTLSREHLAGGI</sequence>
<dbReference type="PRINTS" id="PR00991">
    <property type="entry name" value="6PFRUCTKNASE"/>
</dbReference>
<dbReference type="InterPro" id="IPR013078">
    <property type="entry name" value="His_Pase_superF_clade-1"/>
</dbReference>
<feature type="region of interest" description="Disordered" evidence="3">
    <location>
        <begin position="38"/>
        <end position="69"/>
    </location>
</feature>
<dbReference type="FunFam" id="3.40.50.300:FF:000644">
    <property type="entry name" value="GpmB, Fructose-2,6-bisphosphatase"/>
    <property type="match status" value="1"/>
</dbReference>
<feature type="compositionally biased region" description="Polar residues" evidence="3">
    <location>
        <begin position="47"/>
        <end position="69"/>
    </location>
</feature>
<dbReference type="GO" id="GO:0005524">
    <property type="term" value="F:ATP binding"/>
    <property type="evidence" value="ECO:0007669"/>
    <property type="project" value="UniProtKB-KW"/>
</dbReference>
<keyword evidence="2" id="KW-0067">ATP-binding</keyword>
<dbReference type="InterPro" id="IPR003094">
    <property type="entry name" value="6Pfruct_kin"/>
</dbReference>
<dbReference type="AlphaFoldDB" id="A0A9W7GFZ2"/>
<dbReference type="InterPro" id="IPR027417">
    <property type="entry name" value="P-loop_NTPase"/>
</dbReference>
<comment type="caution">
    <text evidence="5">The sequence shown here is derived from an EMBL/GenBank/DDBJ whole genome shotgun (WGS) entry which is preliminary data.</text>
</comment>
<dbReference type="GO" id="GO:0004331">
    <property type="term" value="F:fructose-2,6-bisphosphate 2-phosphatase activity"/>
    <property type="evidence" value="ECO:0007669"/>
    <property type="project" value="TreeGrafter"/>
</dbReference>
<keyword evidence="1" id="KW-0547">Nucleotide-binding</keyword>
<dbReference type="SUPFAM" id="SSF53254">
    <property type="entry name" value="Phosphoglycerate mutase-like"/>
    <property type="match status" value="1"/>
</dbReference>
<dbReference type="GO" id="GO:0005829">
    <property type="term" value="C:cytosol"/>
    <property type="evidence" value="ECO:0007669"/>
    <property type="project" value="TreeGrafter"/>
</dbReference>
<dbReference type="Pfam" id="PF01591">
    <property type="entry name" value="6PF2K"/>
    <property type="match status" value="1"/>
</dbReference>
<feature type="domain" description="6-phosphofructo-2-kinase" evidence="4">
    <location>
        <begin position="85"/>
        <end position="306"/>
    </location>
</feature>
<dbReference type="PANTHER" id="PTHR10606">
    <property type="entry name" value="6-PHOSPHOFRUCTO-2-KINASE/FRUCTOSE-2,6-BISPHOSPHATASE"/>
    <property type="match status" value="1"/>
</dbReference>
<dbReference type="Gene3D" id="3.40.50.300">
    <property type="entry name" value="P-loop containing nucleotide triphosphate hydrolases"/>
    <property type="match status" value="1"/>
</dbReference>
<evidence type="ECO:0000313" key="6">
    <source>
        <dbReference type="Proteomes" id="UP001165065"/>
    </source>
</evidence>
<gene>
    <name evidence="5" type="ORF">TrCOL_g8115</name>
</gene>
<dbReference type="PANTHER" id="PTHR10606:SF49">
    <property type="entry name" value="6-PHOSPHOFRUCTO-2-KINASE DOMAIN-CONTAINING PROTEIN"/>
    <property type="match status" value="1"/>
</dbReference>
<dbReference type="GO" id="GO:0006000">
    <property type="term" value="P:fructose metabolic process"/>
    <property type="evidence" value="ECO:0007669"/>
    <property type="project" value="InterPro"/>
</dbReference>
<dbReference type="Proteomes" id="UP001165065">
    <property type="component" value="Unassembled WGS sequence"/>
</dbReference>
<evidence type="ECO:0000256" key="3">
    <source>
        <dbReference type="SAM" id="MobiDB-lite"/>
    </source>
</evidence>
<dbReference type="Pfam" id="PF00300">
    <property type="entry name" value="His_Phos_1"/>
    <property type="match status" value="1"/>
</dbReference>
<dbReference type="SMART" id="SM00855">
    <property type="entry name" value="PGAM"/>
    <property type="match status" value="1"/>
</dbReference>
<protein>
    <recommendedName>
        <fullName evidence="4">6-phosphofructo-2-kinase domain-containing protein</fullName>
    </recommendedName>
</protein>
<dbReference type="EMBL" id="BRYA01001449">
    <property type="protein sequence ID" value="GMI43115.1"/>
    <property type="molecule type" value="Genomic_DNA"/>
</dbReference>
<evidence type="ECO:0000313" key="5">
    <source>
        <dbReference type="EMBL" id="GMI43115.1"/>
    </source>
</evidence>
<name>A0A9W7GFZ2_9STRA</name>
<evidence type="ECO:0000259" key="4">
    <source>
        <dbReference type="Pfam" id="PF01591"/>
    </source>
</evidence>
<accession>A0A9W7GFZ2</accession>
<reference evidence="6" key="1">
    <citation type="journal article" date="2023" name="Commun. Biol.">
        <title>Genome analysis of Parmales, the sister group of diatoms, reveals the evolutionary specialization of diatoms from phago-mixotrophs to photoautotrophs.</title>
        <authorList>
            <person name="Ban H."/>
            <person name="Sato S."/>
            <person name="Yoshikawa S."/>
            <person name="Yamada K."/>
            <person name="Nakamura Y."/>
            <person name="Ichinomiya M."/>
            <person name="Sato N."/>
            <person name="Blanc-Mathieu R."/>
            <person name="Endo H."/>
            <person name="Kuwata A."/>
            <person name="Ogata H."/>
        </authorList>
    </citation>
    <scope>NUCLEOTIDE SEQUENCE [LARGE SCALE GENOMIC DNA]</scope>
</reference>
<dbReference type="GO" id="GO:0003873">
    <property type="term" value="F:6-phosphofructo-2-kinase activity"/>
    <property type="evidence" value="ECO:0007669"/>
    <property type="project" value="InterPro"/>
</dbReference>
<keyword evidence="6" id="KW-1185">Reference proteome</keyword>
<evidence type="ECO:0000256" key="2">
    <source>
        <dbReference type="ARBA" id="ARBA00022840"/>
    </source>
</evidence>
<dbReference type="InterPro" id="IPR029033">
    <property type="entry name" value="His_PPase_superfam"/>
</dbReference>